<dbReference type="Proteomes" id="UP000476030">
    <property type="component" value="Unassembled WGS sequence"/>
</dbReference>
<keyword evidence="2" id="KW-1185">Reference proteome</keyword>
<evidence type="ECO:0000313" key="2">
    <source>
        <dbReference type="Proteomes" id="UP000476030"/>
    </source>
</evidence>
<dbReference type="EMBL" id="WTUW01000001">
    <property type="protein sequence ID" value="MZR29803.1"/>
    <property type="molecule type" value="Genomic_DNA"/>
</dbReference>
<accession>A0A6L8W5P0</accession>
<proteinExistence type="predicted"/>
<evidence type="ECO:0000313" key="1">
    <source>
        <dbReference type="EMBL" id="MZR29803.1"/>
    </source>
</evidence>
<organism evidence="1 2">
    <name type="scientific">Sneathiella litorea</name>
    <dbReference type="NCBI Taxonomy" id="2606216"/>
    <lineage>
        <taxon>Bacteria</taxon>
        <taxon>Pseudomonadati</taxon>
        <taxon>Pseudomonadota</taxon>
        <taxon>Alphaproteobacteria</taxon>
        <taxon>Sneathiellales</taxon>
        <taxon>Sneathiellaceae</taxon>
        <taxon>Sneathiella</taxon>
    </lineage>
</organism>
<sequence>MSLFRVSLVILILGLVSACGFQPLYGSATQNADVQRKLAQVYIEPIYGQTGQILRNELLDRGNPLGLSATPAYRLTVTYSILSEGLAIQNDDTKTRFNLTLTSNFRLTDATGQEVIYSGSTQNIASYNVVQSEFANLSASKNAAKRAALVAAEQINRQISVFFAGR</sequence>
<dbReference type="AlphaFoldDB" id="A0A6L8W5P0"/>
<name>A0A6L8W5P0_9PROT</name>
<dbReference type="PROSITE" id="PS51257">
    <property type="entry name" value="PROKAR_LIPOPROTEIN"/>
    <property type="match status" value="1"/>
</dbReference>
<protein>
    <recommendedName>
        <fullName evidence="3">LPS-assembly lipoprotein</fullName>
    </recommendedName>
</protein>
<dbReference type="GO" id="GO:0043165">
    <property type="term" value="P:Gram-negative-bacterium-type cell outer membrane assembly"/>
    <property type="evidence" value="ECO:0007669"/>
    <property type="project" value="InterPro"/>
</dbReference>
<dbReference type="RefSeq" id="WP_161314335.1">
    <property type="nucleotide sequence ID" value="NZ_WTUW01000001.1"/>
</dbReference>
<comment type="caution">
    <text evidence="1">The sequence shown here is derived from an EMBL/GenBank/DDBJ whole genome shotgun (WGS) entry which is preliminary data.</text>
</comment>
<dbReference type="InterPro" id="IPR007485">
    <property type="entry name" value="LPS_assembly_LptE"/>
</dbReference>
<dbReference type="GO" id="GO:0019867">
    <property type="term" value="C:outer membrane"/>
    <property type="evidence" value="ECO:0007669"/>
    <property type="project" value="InterPro"/>
</dbReference>
<dbReference type="Pfam" id="PF04390">
    <property type="entry name" value="LptE"/>
    <property type="match status" value="1"/>
</dbReference>
<evidence type="ECO:0008006" key="3">
    <source>
        <dbReference type="Google" id="ProtNLM"/>
    </source>
</evidence>
<dbReference type="Gene3D" id="3.30.160.150">
    <property type="entry name" value="Lipoprotein like domain"/>
    <property type="match status" value="1"/>
</dbReference>
<gene>
    <name evidence="1" type="ORF">GQE98_04050</name>
</gene>
<reference evidence="1 2" key="1">
    <citation type="submission" date="2019-12" db="EMBL/GenBank/DDBJ databases">
        <title>Snethiella sp. nov. sp. isolated from sea sand.</title>
        <authorList>
            <person name="Kim J."/>
            <person name="Jeong S.E."/>
            <person name="Jung H.S."/>
            <person name="Jeon C.O."/>
        </authorList>
    </citation>
    <scope>NUCLEOTIDE SEQUENCE [LARGE SCALE GENOMIC DNA]</scope>
    <source>
        <strain evidence="1 2">DP05</strain>
    </source>
</reference>